<gene>
    <name evidence="9" type="ORF">MENT_LOCUS1638</name>
</gene>
<keyword evidence="5" id="KW-0687">Ribonucleoprotein</keyword>
<evidence type="ECO:0000256" key="7">
    <source>
        <dbReference type="ARBA" id="ARBA00035438"/>
    </source>
</evidence>
<dbReference type="FunFam" id="3.30.1320.10:FF:000004">
    <property type="entry name" value="28S ribosomal protein S16, mitochondrial"/>
    <property type="match status" value="1"/>
</dbReference>
<dbReference type="EMBL" id="CAJEWN010000005">
    <property type="protein sequence ID" value="CAD2126686.1"/>
    <property type="molecule type" value="Genomic_DNA"/>
</dbReference>
<keyword evidence="4" id="KW-0496">Mitochondrion</keyword>
<dbReference type="OrthoDB" id="407221at2759"/>
<dbReference type="Gene3D" id="3.30.1320.10">
    <property type="match status" value="1"/>
</dbReference>
<evidence type="ECO:0000256" key="3">
    <source>
        <dbReference type="ARBA" id="ARBA00022980"/>
    </source>
</evidence>
<dbReference type="SUPFAM" id="SSF54001">
    <property type="entry name" value="Cysteine proteinases"/>
    <property type="match status" value="1"/>
</dbReference>
<dbReference type="GO" id="GO:0005743">
    <property type="term" value="C:mitochondrial inner membrane"/>
    <property type="evidence" value="ECO:0007669"/>
    <property type="project" value="UniProtKB-ARBA"/>
</dbReference>
<evidence type="ECO:0000313" key="10">
    <source>
        <dbReference type="Proteomes" id="UP000580250"/>
    </source>
</evidence>
<dbReference type="PANTHER" id="PTHR12919:SF20">
    <property type="entry name" value="SMALL RIBOSOMAL SUBUNIT PROTEIN BS16M"/>
    <property type="match status" value="1"/>
</dbReference>
<dbReference type="GO" id="GO:0032543">
    <property type="term" value="P:mitochondrial translation"/>
    <property type="evidence" value="ECO:0007669"/>
    <property type="project" value="TreeGrafter"/>
</dbReference>
<dbReference type="InterPro" id="IPR023803">
    <property type="entry name" value="Ribosomal_bS16_dom_sf"/>
</dbReference>
<accession>A0A6V7TN16</accession>
<evidence type="ECO:0000256" key="6">
    <source>
        <dbReference type="ARBA" id="ARBA00035263"/>
    </source>
</evidence>
<evidence type="ECO:0000256" key="4">
    <source>
        <dbReference type="ARBA" id="ARBA00023128"/>
    </source>
</evidence>
<dbReference type="GO" id="GO:0003735">
    <property type="term" value="F:structural constituent of ribosome"/>
    <property type="evidence" value="ECO:0007669"/>
    <property type="project" value="InterPro"/>
</dbReference>
<dbReference type="Pfam" id="PF00886">
    <property type="entry name" value="Ribosomal_S16"/>
    <property type="match status" value="1"/>
</dbReference>
<comment type="subcellular location">
    <subcellularLocation>
        <location evidence="1">Mitochondrion</location>
    </subcellularLocation>
</comment>
<dbReference type="AlphaFoldDB" id="A0A6V7TN16"/>
<organism evidence="9 10">
    <name type="scientific">Meloidogyne enterolobii</name>
    <name type="common">Root-knot nematode worm</name>
    <name type="synonym">Meloidogyne mayaguensis</name>
    <dbReference type="NCBI Taxonomy" id="390850"/>
    <lineage>
        <taxon>Eukaryota</taxon>
        <taxon>Metazoa</taxon>
        <taxon>Ecdysozoa</taxon>
        <taxon>Nematoda</taxon>
        <taxon>Chromadorea</taxon>
        <taxon>Rhabditida</taxon>
        <taxon>Tylenchina</taxon>
        <taxon>Tylenchomorpha</taxon>
        <taxon>Tylenchoidea</taxon>
        <taxon>Meloidogynidae</taxon>
        <taxon>Meloidogyninae</taxon>
        <taxon>Meloidogyne</taxon>
    </lineage>
</organism>
<dbReference type="InterPro" id="IPR000307">
    <property type="entry name" value="Ribosomal_bS16"/>
</dbReference>
<dbReference type="GO" id="GO:0005763">
    <property type="term" value="C:mitochondrial small ribosomal subunit"/>
    <property type="evidence" value="ECO:0007669"/>
    <property type="project" value="TreeGrafter"/>
</dbReference>
<keyword evidence="3" id="KW-0689">Ribosomal protein</keyword>
<evidence type="ECO:0000256" key="5">
    <source>
        <dbReference type="ARBA" id="ARBA00023274"/>
    </source>
</evidence>
<comment type="caution">
    <text evidence="9">The sequence shown here is derived from an EMBL/GenBank/DDBJ whole genome shotgun (WGS) entry which is preliminary data.</text>
</comment>
<feature type="compositionally biased region" description="Basic and acidic residues" evidence="8">
    <location>
        <begin position="291"/>
        <end position="305"/>
    </location>
</feature>
<reference evidence="9 10" key="1">
    <citation type="submission" date="2020-08" db="EMBL/GenBank/DDBJ databases">
        <authorList>
            <person name="Koutsovoulos G."/>
            <person name="Danchin GJ E."/>
        </authorList>
    </citation>
    <scope>NUCLEOTIDE SEQUENCE [LARGE SCALE GENOMIC DNA]</scope>
</reference>
<sequence length="312" mass="36194">MRFFSYEDIDIHDEDVISLRGHGWLTDNIICIVYATQSELIKYESDQIDTLLNNIGVNPNKWNLFIYNDSNNPNQDFLLFDPARGFQSSEDVSEPVYSFVSKMTNYLNVTSNQPIRRYTQTPFMEISGDCGIYIIEYSRIIFKHISGDYKVDQDLNFKFDGYLREGLKGRMRQLVNPATFGRPYIYLANFGCSNRPVYHIAVYPDKALGEHYRGNMIENLGTFDPIPNDRNEKLVSLKFDRLKYWLGVRNAEVSVPLLELLGLSGLLPLHPNTFVRARAYRRLMYKSLEKAKEGKNDKEDEKASQNEEQTSN</sequence>
<feature type="region of interest" description="Disordered" evidence="8">
    <location>
        <begin position="291"/>
        <end position="312"/>
    </location>
</feature>
<name>A0A6V7TN16_MELEN</name>
<comment type="similarity">
    <text evidence="2">Belongs to the bacterial ribosomal protein bS16 family.</text>
</comment>
<evidence type="ECO:0000313" key="9">
    <source>
        <dbReference type="EMBL" id="CAD2126686.1"/>
    </source>
</evidence>
<dbReference type="InterPro" id="IPR038765">
    <property type="entry name" value="Papain-like_cys_pep_sf"/>
</dbReference>
<proteinExistence type="inferred from homology"/>
<evidence type="ECO:0000256" key="2">
    <source>
        <dbReference type="ARBA" id="ARBA00006668"/>
    </source>
</evidence>
<evidence type="ECO:0000256" key="8">
    <source>
        <dbReference type="SAM" id="MobiDB-lite"/>
    </source>
</evidence>
<dbReference type="SUPFAM" id="SSF54565">
    <property type="entry name" value="Ribosomal protein S16"/>
    <property type="match status" value="1"/>
</dbReference>
<dbReference type="Proteomes" id="UP000580250">
    <property type="component" value="Unassembled WGS sequence"/>
</dbReference>
<dbReference type="PANTHER" id="PTHR12919">
    <property type="entry name" value="30S RIBOSOMAL PROTEIN S16"/>
    <property type="match status" value="1"/>
</dbReference>
<protein>
    <recommendedName>
        <fullName evidence="6">Small ribosomal subunit protein bS16m</fullName>
    </recommendedName>
    <alternativeName>
        <fullName evidence="7">28S ribosomal protein S16, mitochondrial</fullName>
    </alternativeName>
</protein>
<evidence type="ECO:0000256" key="1">
    <source>
        <dbReference type="ARBA" id="ARBA00004173"/>
    </source>
</evidence>